<protein>
    <submittedName>
        <fullName evidence="1">Uncharacterized protein</fullName>
    </submittedName>
</protein>
<dbReference type="Proteomes" id="UP000886520">
    <property type="component" value="Chromosome 21"/>
</dbReference>
<sequence length="79" mass="8881">MAGIIDLGTLLTIFGLLEFINYFCERSESDEVLLGLPRDIHHKSDLRNALRAAFLVRPAHSSLCLRSYAFTAQCCAFFT</sequence>
<keyword evidence="2" id="KW-1185">Reference proteome</keyword>
<dbReference type="EMBL" id="JABFUD020000021">
    <property type="protein sequence ID" value="KAI5062974.1"/>
    <property type="molecule type" value="Genomic_DNA"/>
</dbReference>
<evidence type="ECO:0000313" key="1">
    <source>
        <dbReference type="EMBL" id="KAI5062974.1"/>
    </source>
</evidence>
<accession>A0A9D4U7K5</accession>
<dbReference type="AlphaFoldDB" id="A0A9D4U7K5"/>
<evidence type="ECO:0000313" key="2">
    <source>
        <dbReference type="Proteomes" id="UP000886520"/>
    </source>
</evidence>
<name>A0A9D4U7K5_ADICA</name>
<reference evidence="1" key="1">
    <citation type="submission" date="2021-01" db="EMBL/GenBank/DDBJ databases">
        <title>Adiantum capillus-veneris genome.</title>
        <authorList>
            <person name="Fang Y."/>
            <person name="Liao Q."/>
        </authorList>
    </citation>
    <scope>NUCLEOTIDE SEQUENCE</scope>
    <source>
        <strain evidence="1">H3</strain>
        <tissue evidence="1">Leaf</tissue>
    </source>
</reference>
<proteinExistence type="predicted"/>
<comment type="caution">
    <text evidence="1">The sequence shown here is derived from an EMBL/GenBank/DDBJ whole genome shotgun (WGS) entry which is preliminary data.</text>
</comment>
<organism evidence="1 2">
    <name type="scientific">Adiantum capillus-veneris</name>
    <name type="common">Maidenhair fern</name>
    <dbReference type="NCBI Taxonomy" id="13818"/>
    <lineage>
        <taxon>Eukaryota</taxon>
        <taxon>Viridiplantae</taxon>
        <taxon>Streptophyta</taxon>
        <taxon>Embryophyta</taxon>
        <taxon>Tracheophyta</taxon>
        <taxon>Polypodiopsida</taxon>
        <taxon>Polypodiidae</taxon>
        <taxon>Polypodiales</taxon>
        <taxon>Pteridineae</taxon>
        <taxon>Pteridaceae</taxon>
        <taxon>Vittarioideae</taxon>
        <taxon>Adiantum</taxon>
    </lineage>
</organism>
<gene>
    <name evidence="1" type="ORF">GOP47_0021521</name>
</gene>